<feature type="region of interest" description="Disordered" evidence="1">
    <location>
        <begin position="236"/>
        <end position="261"/>
    </location>
</feature>
<evidence type="ECO:0000313" key="2">
    <source>
        <dbReference type="EMBL" id="BBO20601.1"/>
    </source>
</evidence>
<dbReference type="Proteomes" id="UP000662914">
    <property type="component" value="Chromosome"/>
</dbReference>
<organism evidence="2 3">
    <name type="scientific">Candidatus Desulfobacillus denitrificans</name>
    <dbReference type="NCBI Taxonomy" id="2608985"/>
    <lineage>
        <taxon>Bacteria</taxon>
        <taxon>Pseudomonadati</taxon>
        <taxon>Pseudomonadota</taxon>
        <taxon>Betaproteobacteria</taxon>
        <taxon>Candidatus Desulfobacillus</taxon>
    </lineage>
</organism>
<accession>A0A809S4H2</accession>
<dbReference type="AlphaFoldDB" id="A0A809S4H2"/>
<protein>
    <submittedName>
        <fullName evidence="2">Uncharacterized protein</fullName>
    </submittedName>
</protein>
<reference evidence="2" key="1">
    <citation type="journal article" name="DNA Res.">
        <title>The physiological potential of anammox bacteria as revealed by their core genome structure.</title>
        <authorList>
            <person name="Okubo T."/>
            <person name="Toyoda A."/>
            <person name="Fukuhara K."/>
            <person name="Uchiyama I."/>
            <person name="Harigaya Y."/>
            <person name="Kuroiwa M."/>
            <person name="Suzuki T."/>
            <person name="Murakami Y."/>
            <person name="Suwa Y."/>
            <person name="Takami H."/>
        </authorList>
    </citation>
    <scope>NUCLEOTIDE SEQUENCE</scope>
    <source>
        <strain evidence="2">317325-3</strain>
    </source>
</reference>
<evidence type="ECO:0000313" key="3">
    <source>
        <dbReference type="Proteomes" id="UP000662914"/>
    </source>
</evidence>
<sequence>MIGDQVPPILLGKEVFEDAFVAGWPALPEGGGVRELLLARLFRQGKPEDRRAVGLDQRQDGFRRQFQLVVEADEVFAGDAAANDARETPVRQGEAAGKVDQEIRTDGVLHRCADVGRFSGAVAQINEVFPVRHVDRPDGVLRGAGQQPAIGQHGAEGGDLGQAGLAALERLVHRFFADLFQAAHGRELFHGTLQHLVRFAEGAGEVFLEDADQHAAVLGRILEGVRSAVVEEAQDACREDQQQKDIDKEQRLPDARKRPAQGGSAADVFRIGAGRCFQLVDLHVIYDNNRVF</sequence>
<dbReference type="KEGG" id="ddz:DSYM_13000"/>
<name>A0A809S4H2_9PROT</name>
<dbReference type="EMBL" id="AP021857">
    <property type="protein sequence ID" value="BBO20601.1"/>
    <property type="molecule type" value="Genomic_DNA"/>
</dbReference>
<evidence type="ECO:0000256" key="1">
    <source>
        <dbReference type="SAM" id="MobiDB-lite"/>
    </source>
</evidence>
<gene>
    <name evidence="2" type="ORF">DSYM_13000</name>
</gene>
<feature type="compositionally biased region" description="Basic and acidic residues" evidence="1">
    <location>
        <begin position="236"/>
        <end position="257"/>
    </location>
</feature>
<proteinExistence type="predicted"/>